<proteinExistence type="inferred from homology"/>
<evidence type="ECO:0000313" key="4">
    <source>
        <dbReference type="EMBL" id="HGW29734.1"/>
    </source>
</evidence>
<dbReference type="Gene3D" id="1.10.10.2840">
    <property type="entry name" value="PucR C-terminal helix-turn-helix domain"/>
    <property type="match status" value="1"/>
</dbReference>
<dbReference type="InterPro" id="IPR042070">
    <property type="entry name" value="PucR_C-HTH_sf"/>
</dbReference>
<evidence type="ECO:0000259" key="3">
    <source>
        <dbReference type="Pfam" id="PF17853"/>
    </source>
</evidence>
<dbReference type="InterPro" id="IPR025736">
    <property type="entry name" value="PucR_C-HTH_dom"/>
</dbReference>
<dbReference type="PANTHER" id="PTHR33744">
    <property type="entry name" value="CARBOHYDRATE DIACID REGULATOR"/>
    <property type="match status" value="1"/>
</dbReference>
<protein>
    <recommendedName>
        <fullName evidence="5">PucR family transcriptional regulator</fullName>
    </recommendedName>
</protein>
<sequence>MKNPKENTVNDKIIEMLSASSKSILTVADKHGIDIKSKKYFEAASKALKNKVNTSDDKYLWHPVYWQGKSLAACALLKGKGDTSEEIKMIDGLIDEASYEYFLKEQLDKLLDPKSVFVADLLENEKIINFDQAIDRADIIGLNLRSPQAVILIKVPGLFKKFHSKCKGCPKDKTAIIIEQECAKIISKLKAAFDNYEQNIFACLGPDLFVCLKWARGQINTLNTINFYKKKAEYIHSVIERETKIKPTIGVGQYYPGLSGLRKSYSDAQISLNLGEKIWGPKKYYHIADVGLFVALSQETSFERKCELAHQVLSSIFDDKSLYKTVSTFLECDMNLTVASKKLHLHRNTLIYRLDKIKKETGLDPRTFSDAIQIKLGLMLYGPTITQN</sequence>
<feature type="domain" description="CdaR GGDEF-like" evidence="3">
    <location>
        <begin position="132"/>
        <end position="273"/>
    </location>
</feature>
<organism evidence="4">
    <name type="scientific">candidate division WWE3 bacterium</name>
    <dbReference type="NCBI Taxonomy" id="2053526"/>
    <lineage>
        <taxon>Bacteria</taxon>
        <taxon>Katanobacteria</taxon>
    </lineage>
</organism>
<evidence type="ECO:0008006" key="5">
    <source>
        <dbReference type="Google" id="ProtNLM"/>
    </source>
</evidence>
<name>A0A7C4XGM5_UNCKA</name>
<dbReference type="PANTHER" id="PTHR33744:SF15">
    <property type="entry name" value="CARBOHYDRATE DIACID REGULATOR"/>
    <property type="match status" value="1"/>
</dbReference>
<reference evidence="4" key="1">
    <citation type="journal article" date="2020" name="mSystems">
        <title>Genome- and Community-Level Interaction Insights into Carbon Utilization and Element Cycling Functions of Hydrothermarchaeota in Hydrothermal Sediment.</title>
        <authorList>
            <person name="Zhou Z."/>
            <person name="Liu Y."/>
            <person name="Xu W."/>
            <person name="Pan J."/>
            <person name="Luo Z.H."/>
            <person name="Li M."/>
        </authorList>
    </citation>
    <scope>NUCLEOTIDE SEQUENCE [LARGE SCALE GENOMIC DNA]</scope>
    <source>
        <strain evidence="4">SpSt-417</strain>
    </source>
</reference>
<dbReference type="EMBL" id="DSRT01000123">
    <property type="protein sequence ID" value="HGW29734.1"/>
    <property type="molecule type" value="Genomic_DNA"/>
</dbReference>
<gene>
    <name evidence="4" type="ORF">ENR63_02325</name>
</gene>
<accession>A0A7C4XGM5</accession>
<feature type="domain" description="PucR C-terminal helix-turn-helix" evidence="2">
    <location>
        <begin position="322"/>
        <end position="379"/>
    </location>
</feature>
<comment type="caution">
    <text evidence="4">The sequence shown here is derived from an EMBL/GenBank/DDBJ whole genome shotgun (WGS) entry which is preliminary data.</text>
</comment>
<comment type="similarity">
    <text evidence="1">Belongs to the CdaR family.</text>
</comment>
<dbReference type="InterPro" id="IPR041522">
    <property type="entry name" value="CdaR_GGDEF"/>
</dbReference>
<evidence type="ECO:0000259" key="2">
    <source>
        <dbReference type="Pfam" id="PF13556"/>
    </source>
</evidence>
<dbReference type="InterPro" id="IPR051448">
    <property type="entry name" value="CdaR-like_regulators"/>
</dbReference>
<dbReference type="Pfam" id="PF17853">
    <property type="entry name" value="GGDEF_2"/>
    <property type="match status" value="1"/>
</dbReference>
<dbReference type="Pfam" id="PF13556">
    <property type="entry name" value="HTH_30"/>
    <property type="match status" value="1"/>
</dbReference>
<evidence type="ECO:0000256" key="1">
    <source>
        <dbReference type="ARBA" id="ARBA00006754"/>
    </source>
</evidence>
<dbReference type="AlphaFoldDB" id="A0A7C4XGM5"/>